<evidence type="ECO:0000313" key="1">
    <source>
        <dbReference type="EMBL" id="MBP3957239.1"/>
    </source>
</evidence>
<sequence length="212" mass="24123">MHEEAGFLSVIRQSPADDTARLVFADWLDEQDDPNCKTKADFIRLELRIADAPEQNHDQNYGRNQLRRLAKRIDPLWLTVISNPKLETYQVTPSDACPKQWKRLTPTATPELRHCEVCRTCIPYCGSLEETRSSALNGTCVALALALTNRASDLSALPALKSRRLAPKTHERKKRQARWLDSRENAIRVIAEPVENRFGARGRWLESVPPRG</sequence>
<proteinExistence type="predicted"/>
<comment type="caution">
    <text evidence="1">The sequence shown here is derived from an EMBL/GenBank/DDBJ whole genome shotgun (WGS) entry which is preliminary data.</text>
</comment>
<keyword evidence="2" id="KW-1185">Reference proteome</keyword>
<organism evidence="1 2">
    <name type="scientific">Gemmata palustris</name>
    <dbReference type="NCBI Taxonomy" id="2822762"/>
    <lineage>
        <taxon>Bacteria</taxon>
        <taxon>Pseudomonadati</taxon>
        <taxon>Planctomycetota</taxon>
        <taxon>Planctomycetia</taxon>
        <taxon>Gemmatales</taxon>
        <taxon>Gemmataceae</taxon>
        <taxon>Gemmata</taxon>
    </lineage>
</organism>
<protein>
    <submittedName>
        <fullName evidence="1">TIGR02996 domain-containing protein</fullName>
    </submittedName>
</protein>
<reference evidence="1 2" key="1">
    <citation type="submission" date="2021-04" db="EMBL/GenBank/DDBJ databases">
        <authorList>
            <person name="Ivanova A."/>
        </authorList>
    </citation>
    <scope>NUCLEOTIDE SEQUENCE [LARGE SCALE GENOMIC DNA]</scope>
    <source>
        <strain evidence="1 2">G18</strain>
    </source>
</reference>
<dbReference type="InterPro" id="IPR014338">
    <property type="entry name" value="CHP02996_rpt-companion-dom"/>
</dbReference>
<evidence type="ECO:0000313" key="2">
    <source>
        <dbReference type="Proteomes" id="UP000676565"/>
    </source>
</evidence>
<dbReference type="NCBIfam" id="TIGR02996">
    <property type="entry name" value="rpt_mate_G_obs"/>
    <property type="match status" value="1"/>
</dbReference>
<dbReference type="RefSeq" id="WP_210656110.1">
    <property type="nucleotide sequence ID" value="NZ_JAGKQQ010000001.1"/>
</dbReference>
<name>A0ABS5BU37_9BACT</name>
<gene>
    <name evidence="1" type="ORF">J8F10_18415</name>
</gene>
<accession>A0ABS5BU37</accession>
<dbReference type="Proteomes" id="UP000676565">
    <property type="component" value="Unassembled WGS sequence"/>
</dbReference>
<dbReference type="EMBL" id="JAGKQQ010000001">
    <property type="protein sequence ID" value="MBP3957239.1"/>
    <property type="molecule type" value="Genomic_DNA"/>
</dbReference>